<feature type="domain" description="Tail specific protease" evidence="8">
    <location>
        <begin position="333"/>
        <end position="552"/>
    </location>
</feature>
<keyword evidence="3 5" id="KW-0378">Hydrolase</keyword>
<dbReference type="GO" id="GO:0008233">
    <property type="term" value="F:peptidase activity"/>
    <property type="evidence" value="ECO:0007669"/>
    <property type="project" value="UniProtKB-KW"/>
</dbReference>
<evidence type="ECO:0000313" key="9">
    <source>
        <dbReference type="EMBL" id="MTI29156.1"/>
    </source>
</evidence>
<dbReference type="InterPro" id="IPR005151">
    <property type="entry name" value="Tail-specific_protease"/>
</dbReference>
<accession>A0ABW9RZC9</accession>
<dbReference type="Gene3D" id="3.90.226.10">
    <property type="entry name" value="2-enoyl-CoA Hydratase, Chain A, domain 1"/>
    <property type="match status" value="1"/>
</dbReference>
<proteinExistence type="inferred from homology"/>
<feature type="coiled-coil region" evidence="6">
    <location>
        <begin position="614"/>
        <end position="648"/>
    </location>
</feature>
<evidence type="ECO:0000256" key="2">
    <source>
        <dbReference type="ARBA" id="ARBA00022670"/>
    </source>
</evidence>
<feature type="domain" description="PDZ" evidence="7">
    <location>
        <begin position="250"/>
        <end position="328"/>
    </location>
</feature>
<dbReference type="InterPro" id="IPR004447">
    <property type="entry name" value="Peptidase_S41A"/>
</dbReference>
<reference evidence="9 10" key="1">
    <citation type="submission" date="2019-02" db="EMBL/GenBank/DDBJ databases">
        <authorList>
            <person name="Goldberg S.R."/>
            <person name="Haltli B.A."/>
            <person name="Correa H."/>
            <person name="Russell K.G."/>
        </authorList>
    </citation>
    <scope>NUCLEOTIDE SEQUENCE [LARGE SCALE GENOMIC DNA]</scope>
    <source>
        <strain evidence="9 10">JCM 16186</strain>
    </source>
</reference>
<dbReference type="Pfam" id="PF11818">
    <property type="entry name" value="DUF3340"/>
    <property type="match status" value="1"/>
</dbReference>
<dbReference type="SUPFAM" id="SSF52096">
    <property type="entry name" value="ClpP/crotonase"/>
    <property type="match status" value="1"/>
</dbReference>
<protein>
    <submittedName>
        <fullName evidence="9">Tail-specific protease</fullName>
    </submittedName>
</protein>
<dbReference type="GO" id="GO:0006508">
    <property type="term" value="P:proteolysis"/>
    <property type="evidence" value="ECO:0007669"/>
    <property type="project" value="UniProtKB-KW"/>
</dbReference>
<comment type="caution">
    <text evidence="9">The sequence shown here is derived from an EMBL/GenBank/DDBJ whole genome shotgun (WGS) entry which is preliminary data.</text>
</comment>
<evidence type="ECO:0000259" key="7">
    <source>
        <dbReference type="SMART" id="SM00228"/>
    </source>
</evidence>
<dbReference type="Pfam" id="PF17804">
    <property type="entry name" value="TSP_NTD"/>
    <property type="match status" value="1"/>
</dbReference>
<dbReference type="Gene3D" id="2.30.42.10">
    <property type="match status" value="1"/>
</dbReference>
<evidence type="ECO:0000256" key="3">
    <source>
        <dbReference type="ARBA" id="ARBA00022801"/>
    </source>
</evidence>
<dbReference type="RefSeq" id="WP_155177376.1">
    <property type="nucleotide sequence ID" value="NZ_BAAAFL010000022.1"/>
</dbReference>
<dbReference type="InterPro" id="IPR020992">
    <property type="entry name" value="Tail_Prtase_C"/>
</dbReference>
<dbReference type="InterPro" id="IPR040573">
    <property type="entry name" value="TSP_N"/>
</dbReference>
<dbReference type="CDD" id="cd06782">
    <property type="entry name" value="cpPDZ_CPP-like"/>
    <property type="match status" value="1"/>
</dbReference>
<evidence type="ECO:0000313" key="10">
    <source>
        <dbReference type="Proteomes" id="UP000798808"/>
    </source>
</evidence>
<dbReference type="SMART" id="SM00245">
    <property type="entry name" value="TSPc"/>
    <property type="match status" value="1"/>
</dbReference>
<dbReference type="PANTHER" id="PTHR32060">
    <property type="entry name" value="TAIL-SPECIFIC PROTEASE"/>
    <property type="match status" value="1"/>
</dbReference>
<dbReference type="SUPFAM" id="SSF50156">
    <property type="entry name" value="PDZ domain-like"/>
    <property type="match status" value="1"/>
</dbReference>
<evidence type="ECO:0000256" key="4">
    <source>
        <dbReference type="ARBA" id="ARBA00022825"/>
    </source>
</evidence>
<keyword evidence="6" id="KW-0175">Coiled coil</keyword>
<organism evidence="9 10">
    <name type="scientific">Fulvivirga kasyanovii</name>
    <dbReference type="NCBI Taxonomy" id="396812"/>
    <lineage>
        <taxon>Bacteria</taxon>
        <taxon>Pseudomonadati</taxon>
        <taxon>Bacteroidota</taxon>
        <taxon>Cytophagia</taxon>
        <taxon>Cytophagales</taxon>
        <taxon>Fulvivirgaceae</taxon>
        <taxon>Fulvivirga</taxon>
    </lineage>
</organism>
<dbReference type="InterPro" id="IPR029045">
    <property type="entry name" value="ClpP/crotonase-like_dom_sf"/>
</dbReference>
<dbReference type="NCBIfam" id="TIGR00225">
    <property type="entry name" value="prc"/>
    <property type="match status" value="1"/>
</dbReference>
<evidence type="ECO:0000256" key="6">
    <source>
        <dbReference type="SAM" id="Coils"/>
    </source>
</evidence>
<evidence type="ECO:0000259" key="8">
    <source>
        <dbReference type="SMART" id="SM00245"/>
    </source>
</evidence>
<dbReference type="InterPro" id="IPR001478">
    <property type="entry name" value="PDZ"/>
</dbReference>
<dbReference type="Pfam" id="PF00595">
    <property type="entry name" value="PDZ"/>
    <property type="match status" value="1"/>
</dbReference>
<gene>
    <name evidence="9" type="ORF">E1163_29615</name>
</gene>
<keyword evidence="2 5" id="KW-0645">Protease</keyword>
<dbReference type="Pfam" id="PF03572">
    <property type="entry name" value="Peptidase_S41"/>
    <property type="match status" value="1"/>
</dbReference>
<keyword evidence="10" id="KW-1185">Reference proteome</keyword>
<sequence>MKKIAILVAPILVLLSFITYSSNSVLDFNTSLNDSTEIAPKSFYGNEAKLIAQILDTYHYKKIKLNDSLSSVILTDYIETLDNNKSYFLKSDIEKFEKYRTKVDDYLEAGNVNFAYEIYNVFKERFDNRMTFVLDSLVGMDFDYTVDEYYNTDRSKGAWPTTEKELDELWRKMVKSQALSLKLNGKDNEGIKETIKKRYERFSKAAQQHRSEDVFEVFMNAVAEAFDPHTNYFSPRTSDRFKQNMSLSLEGIGARLQTETDFTKVVQILPGGPAEKSDLLHENDRITGVAQGEDGEMVDVIGWRIDDVVQLIKGPKGTTVRLEILPAETGVNGPTQVITLVRDKIKLEDMQAKAEIIPLKKNGKEYKIGVITLPSFYMDFEAYQQGDPNYTSTTRDVKRLVKELESKGIDGLMMDLRNNGGGSLAEAIDLTGLFIKNGPVVQVRTSTNKVEVGEDEDPEIIYNGPMAVMINRFSASASEIFAAAIQDYHRGVVIGEPTFGKGTVQSVIDLGRYLQVPEGEEVGQLKLTLQKFYRVTGSSTQHLGVSPDVNLPSAFDADEFGESASKSALPWDQINSTTFNVSQEVSPQLVLRLNDQYSRRLETSPELKALVEDTKELKLNLAKTQISLNEEKRRKEIEEAEKREAKRVSLSGTSIKKESEGNTDDVNIEDQYLKEGVIILTQMISEIG</sequence>
<dbReference type="Proteomes" id="UP000798808">
    <property type="component" value="Unassembled WGS sequence"/>
</dbReference>
<dbReference type="InterPro" id="IPR036034">
    <property type="entry name" value="PDZ_sf"/>
</dbReference>
<comment type="similarity">
    <text evidence="1 5">Belongs to the peptidase S41A family.</text>
</comment>
<dbReference type="SMART" id="SM00228">
    <property type="entry name" value="PDZ"/>
    <property type="match status" value="1"/>
</dbReference>
<evidence type="ECO:0000256" key="5">
    <source>
        <dbReference type="RuleBase" id="RU004404"/>
    </source>
</evidence>
<keyword evidence="4 5" id="KW-0720">Serine protease</keyword>
<name>A0ABW9RZC9_9BACT</name>
<dbReference type="EMBL" id="SMLW01000679">
    <property type="protein sequence ID" value="MTI29156.1"/>
    <property type="molecule type" value="Genomic_DNA"/>
</dbReference>
<dbReference type="PANTHER" id="PTHR32060:SF22">
    <property type="entry name" value="CARBOXYL-TERMINAL-PROCESSING PEPTIDASE 3, CHLOROPLASTIC"/>
    <property type="match status" value="1"/>
</dbReference>
<evidence type="ECO:0000256" key="1">
    <source>
        <dbReference type="ARBA" id="ARBA00009179"/>
    </source>
</evidence>
<dbReference type="CDD" id="cd07560">
    <property type="entry name" value="Peptidase_S41_CPP"/>
    <property type="match status" value="1"/>
</dbReference>